<keyword evidence="4" id="KW-1185">Reference proteome</keyword>
<reference evidence="3" key="2">
    <citation type="journal article" date="2023" name="BMC Genomics">
        <title>Pest status, molecular evolution, and epigenetic factors derived from the genome assembly of Frankliniella fusca, a thysanopteran phytovirus vector.</title>
        <authorList>
            <person name="Catto M.A."/>
            <person name="Labadie P.E."/>
            <person name="Jacobson A.L."/>
            <person name="Kennedy G.G."/>
            <person name="Srinivasan R."/>
            <person name="Hunt B.G."/>
        </authorList>
    </citation>
    <scope>NUCLEOTIDE SEQUENCE</scope>
    <source>
        <strain evidence="3">PL_HMW_Pooled</strain>
    </source>
</reference>
<dbReference type="Proteomes" id="UP001219518">
    <property type="component" value="Unassembled WGS sequence"/>
</dbReference>
<feature type="compositionally biased region" description="Acidic residues" evidence="1">
    <location>
        <begin position="151"/>
        <end position="162"/>
    </location>
</feature>
<name>A0AAE1LG58_9NEOP</name>
<sequence>MSGITKWFVIFAPDDSSYSLVSESDVICETSVKVGDEVMFVYGSRKKPLEGVVKAMGGDYDDMQKEMNKINRKSPKRSSSNLSDKQDGSKRQRKAKLKCKESLISSNVCKKKLPTANTDESTQLSSILEKVVSDGNTSDSSAPGKHCGENSDSDLLDSEEDNGYSNISDKNDSDSTDKEELTPEELYQLMKIMKGKKIKDISQLTKLNSSKASLQVTASTSKEKCVQGQSTASHHGSGIRIQSDAEPDKATGTDSKKGKVTTVREKSSPEEEIRKTTDKKTVQDSGKKDISKKTATAWRQAEEDLHGGSEGGLSSADEEFTKTADNKEVQDTGRNKDNGTKSASSTRQDEDDLRSGNRKSGRAQRYQKKKYERAVFHGNYFKVDKDTPGSYQLVPSHQVYVLESNLKEIKDESKTILTVARRLTREGFTEEAIMACTVTGRPSSARAGIPSVIRPPLDQEGVKAIYKYCVARAQRKKKTEPTFSEVKRSIGEILNEARFTARLEAESTAD</sequence>
<gene>
    <name evidence="3" type="ORF">KUF71_007561</name>
</gene>
<dbReference type="PROSITE" id="PS51457">
    <property type="entry name" value="BEN"/>
    <property type="match status" value="1"/>
</dbReference>
<feature type="compositionally biased region" description="Basic and acidic residues" evidence="1">
    <location>
        <begin position="169"/>
        <end position="181"/>
    </location>
</feature>
<dbReference type="AlphaFoldDB" id="A0AAE1LG58"/>
<dbReference type="Gene3D" id="1.10.10.2590">
    <property type="entry name" value="BEN domain"/>
    <property type="match status" value="1"/>
</dbReference>
<feature type="region of interest" description="Disordered" evidence="1">
    <location>
        <begin position="206"/>
        <end position="369"/>
    </location>
</feature>
<reference evidence="3" key="1">
    <citation type="submission" date="2021-07" db="EMBL/GenBank/DDBJ databases">
        <authorList>
            <person name="Catto M.A."/>
            <person name="Jacobson A."/>
            <person name="Kennedy G."/>
            <person name="Labadie P."/>
            <person name="Hunt B.G."/>
            <person name="Srinivasan R."/>
        </authorList>
    </citation>
    <scope>NUCLEOTIDE SEQUENCE</scope>
    <source>
        <strain evidence="3">PL_HMW_Pooled</strain>
        <tissue evidence="3">Head</tissue>
    </source>
</reference>
<accession>A0AAE1LG58</accession>
<organism evidence="3 4">
    <name type="scientific">Frankliniella fusca</name>
    <dbReference type="NCBI Taxonomy" id="407009"/>
    <lineage>
        <taxon>Eukaryota</taxon>
        <taxon>Metazoa</taxon>
        <taxon>Ecdysozoa</taxon>
        <taxon>Arthropoda</taxon>
        <taxon>Hexapoda</taxon>
        <taxon>Insecta</taxon>
        <taxon>Pterygota</taxon>
        <taxon>Neoptera</taxon>
        <taxon>Paraneoptera</taxon>
        <taxon>Thysanoptera</taxon>
        <taxon>Terebrantia</taxon>
        <taxon>Thripoidea</taxon>
        <taxon>Thripidae</taxon>
        <taxon>Frankliniella</taxon>
    </lineage>
</organism>
<dbReference type="Pfam" id="PF10523">
    <property type="entry name" value="BEN"/>
    <property type="match status" value="1"/>
</dbReference>
<feature type="domain" description="BEN" evidence="2">
    <location>
        <begin position="396"/>
        <end position="501"/>
    </location>
</feature>
<dbReference type="GO" id="GO:0003677">
    <property type="term" value="F:DNA binding"/>
    <property type="evidence" value="ECO:0007669"/>
    <property type="project" value="InterPro"/>
</dbReference>
<evidence type="ECO:0000259" key="2">
    <source>
        <dbReference type="PROSITE" id="PS51457"/>
    </source>
</evidence>
<feature type="compositionally biased region" description="Basic and acidic residues" evidence="1">
    <location>
        <begin position="246"/>
        <end position="292"/>
    </location>
</feature>
<feature type="compositionally biased region" description="Basic and acidic residues" evidence="1">
    <location>
        <begin position="319"/>
        <end position="339"/>
    </location>
</feature>
<feature type="compositionally biased region" description="Basic residues" evidence="1">
    <location>
        <begin position="356"/>
        <end position="369"/>
    </location>
</feature>
<feature type="region of interest" description="Disordered" evidence="1">
    <location>
        <begin position="70"/>
        <end position="98"/>
    </location>
</feature>
<protein>
    <submittedName>
        <fullName evidence="3">BEN domain-containing protein B1</fullName>
    </submittedName>
</protein>
<comment type="caution">
    <text evidence="3">The sequence shown here is derived from an EMBL/GenBank/DDBJ whole genome shotgun (WGS) entry which is preliminary data.</text>
</comment>
<dbReference type="InterPro" id="IPR018379">
    <property type="entry name" value="BEN_domain"/>
</dbReference>
<evidence type="ECO:0000256" key="1">
    <source>
        <dbReference type="SAM" id="MobiDB-lite"/>
    </source>
</evidence>
<proteinExistence type="predicted"/>
<evidence type="ECO:0000313" key="3">
    <source>
        <dbReference type="EMBL" id="KAK3918140.1"/>
    </source>
</evidence>
<feature type="compositionally biased region" description="Polar residues" evidence="1">
    <location>
        <begin position="206"/>
        <end position="220"/>
    </location>
</feature>
<dbReference type="EMBL" id="JAHWGI010000886">
    <property type="protein sequence ID" value="KAK3918140.1"/>
    <property type="molecule type" value="Genomic_DNA"/>
</dbReference>
<evidence type="ECO:0000313" key="4">
    <source>
        <dbReference type="Proteomes" id="UP001219518"/>
    </source>
</evidence>
<feature type="region of interest" description="Disordered" evidence="1">
    <location>
        <begin position="133"/>
        <end position="182"/>
    </location>
</feature>